<sequence length="265" mass="31389">MDKVSSFIFLWIIINLLIQLFDLLQLIWPKEAILEMIAMWKNNECLYNPRNRFYHKKKCRNDVLTEIAERMKAYNIKVGPNQVRNKLQYLRGQFTRELAKARESQNAVNPDDVYVPCTYWFKELDFLLDYVKVRKEKSNFNSLQQHYSQFEEDTYESSQAHESDVSAEEPIKKVKRRHHTPVASCSMKNEEVVVEPEVNVLPHVFSVNKTSSNEKDEAFCNFIKSELQTITNENVRDELVETITLALFEAKKKQRMYAHAAEQYY</sequence>
<reference evidence="4" key="2">
    <citation type="submission" date="2020-05" db="UniProtKB">
        <authorList>
            <consortium name="EnsemblMetazoa"/>
        </authorList>
    </citation>
    <scope>IDENTIFICATION</scope>
    <source>
        <strain evidence="4">USDA</strain>
    </source>
</reference>
<feature type="compositionally biased region" description="Basic and acidic residues" evidence="1">
    <location>
        <begin position="159"/>
        <end position="172"/>
    </location>
</feature>
<dbReference type="SMART" id="SM00595">
    <property type="entry name" value="MADF"/>
    <property type="match status" value="1"/>
</dbReference>
<dbReference type="Pfam" id="PF10545">
    <property type="entry name" value="MADF_DNA_bdg"/>
    <property type="match status" value="1"/>
</dbReference>
<organism evidence="4 5">
    <name type="scientific">Stomoxys calcitrans</name>
    <name type="common">Stable fly</name>
    <name type="synonym">Conops calcitrans</name>
    <dbReference type="NCBI Taxonomy" id="35570"/>
    <lineage>
        <taxon>Eukaryota</taxon>
        <taxon>Metazoa</taxon>
        <taxon>Ecdysozoa</taxon>
        <taxon>Arthropoda</taxon>
        <taxon>Hexapoda</taxon>
        <taxon>Insecta</taxon>
        <taxon>Pterygota</taxon>
        <taxon>Neoptera</taxon>
        <taxon>Endopterygota</taxon>
        <taxon>Diptera</taxon>
        <taxon>Brachycera</taxon>
        <taxon>Muscomorpha</taxon>
        <taxon>Muscoidea</taxon>
        <taxon>Muscidae</taxon>
        <taxon>Stomoxys</taxon>
    </lineage>
</organism>
<feature type="region of interest" description="Disordered" evidence="1">
    <location>
        <begin position="151"/>
        <end position="173"/>
    </location>
</feature>
<feature type="domain" description="MADF" evidence="3">
    <location>
        <begin position="35"/>
        <end position="132"/>
    </location>
</feature>
<gene>
    <name evidence="4" type="primary">106085455</name>
</gene>
<evidence type="ECO:0000256" key="2">
    <source>
        <dbReference type="SAM" id="Phobius"/>
    </source>
</evidence>
<keyword evidence="2" id="KW-1133">Transmembrane helix</keyword>
<dbReference type="PANTHER" id="PTHR21505">
    <property type="entry name" value="MADF DOMAIN-CONTAINING PROTEIN-RELATED"/>
    <property type="match status" value="1"/>
</dbReference>
<keyword evidence="5" id="KW-1185">Reference proteome</keyword>
<dbReference type="PANTHER" id="PTHR21505:SF12">
    <property type="entry name" value="MADF DOMAIN-CONTAINING PROTEIN-RELATED"/>
    <property type="match status" value="1"/>
</dbReference>
<dbReference type="VEuPathDB" id="VectorBase:SCAU001495"/>
<reference evidence="5" key="1">
    <citation type="submission" date="2015-05" db="EMBL/GenBank/DDBJ databases">
        <authorList>
            <person name="Wilson R.K."/>
            <person name="Warren W.C."/>
            <person name="Olafson P."/>
        </authorList>
    </citation>
    <scope>NUCLEOTIDE SEQUENCE [LARGE SCALE GENOMIC DNA]</scope>
    <source>
        <strain evidence="5">USDA</strain>
    </source>
</reference>
<evidence type="ECO:0000256" key="1">
    <source>
        <dbReference type="SAM" id="MobiDB-lite"/>
    </source>
</evidence>
<keyword evidence="2" id="KW-0472">Membrane</keyword>
<dbReference type="InterPro" id="IPR006578">
    <property type="entry name" value="MADF-dom"/>
</dbReference>
<evidence type="ECO:0000259" key="3">
    <source>
        <dbReference type="PROSITE" id="PS51029"/>
    </source>
</evidence>
<dbReference type="KEGG" id="scac:106085455"/>
<keyword evidence="2" id="KW-0812">Transmembrane</keyword>
<evidence type="ECO:0000313" key="4">
    <source>
        <dbReference type="EnsemblMetazoa" id="SCAU001495-PB"/>
    </source>
</evidence>
<dbReference type="EnsemblMetazoa" id="SCAU001495-RB">
    <property type="protein sequence ID" value="SCAU001495-PB"/>
    <property type="gene ID" value="SCAU001495"/>
</dbReference>
<dbReference type="OrthoDB" id="9909584at2759"/>
<dbReference type="Gene3D" id="1.10.10.60">
    <property type="entry name" value="Homeodomain-like"/>
    <property type="match status" value="1"/>
</dbReference>
<feature type="transmembrane region" description="Helical" evidence="2">
    <location>
        <begin position="7"/>
        <end position="28"/>
    </location>
</feature>
<dbReference type="PROSITE" id="PS51029">
    <property type="entry name" value="MADF"/>
    <property type="match status" value="1"/>
</dbReference>
<protein>
    <recommendedName>
        <fullName evidence="3">MADF domain-containing protein</fullName>
    </recommendedName>
</protein>
<dbReference type="EnsemblMetazoa" id="SCAU001495-RD">
    <property type="protein sequence ID" value="SCAU001495-PD"/>
    <property type="gene ID" value="SCAU001495"/>
</dbReference>
<proteinExistence type="predicted"/>
<dbReference type="AlphaFoldDB" id="A0A1I8NRW6"/>
<evidence type="ECO:0000313" key="5">
    <source>
        <dbReference type="Proteomes" id="UP000095300"/>
    </source>
</evidence>
<accession>A0A1I8NRW6</accession>
<name>A0A1I8NRW6_STOCA</name>
<dbReference type="Proteomes" id="UP000095300">
    <property type="component" value="Unassembled WGS sequence"/>
</dbReference>